<reference evidence="1 2" key="1">
    <citation type="submission" date="2019-09" db="EMBL/GenBank/DDBJ databases">
        <title>A chromosome-level genome assembly of the Chinese tupelo Nyssa sinensis.</title>
        <authorList>
            <person name="Yang X."/>
            <person name="Kang M."/>
            <person name="Yang Y."/>
            <person name="Xiong H."/>
            <person name="Wang M."/>
            <person name="Zhang Z."/>
            <person name="Wang Z."/>
            <person name="Wu H."/>
            <person name="Ma T."/>
            <person name="Liu J."/>
            <person name="Xi Z."/>
        </authorList>
    </citation>
    <scope>NUCLEOTIDE SEQUENCE [LARGE SCALE GENOMIC DNA]</scope>
    <source>
        <strain evidence="1">J267</strain>
        <tissue evidence="1">Leaf</tissue>
    </source>
</reference>
<evidence type="ECO:0000313" key="1">
    <source>
        <dbReference type="EMBL" id="KAA8538956.1"/>
    </source>
</evidence>
<organism evidence="1 2">
    <name type="scientific">Nyssa sinensis</name>
    <dbReference type="NCBI Taxonomy" id="561372"/>
    <lineage>
        <taxon>Eukaryota</taxon>
        <taxon>Viridiplantae</taxon>
        <taxon>Streptophyta</taxon>
        <taxon>Embryophyta</taxon>
        <taxon>Tracheophyta</taxon>
        <taxon>Spermatophyta</taxon>
        <taxon>Magnoliopsida</taxon>
        <taxon>eudicotyledons</taxon>
        <taxon>Gunneridae</taxon>
        <taxon>Pentapetalae</taxon>
        <taxon>asterids</taxon>
        <taxon>Cornales</taxon>
        <taxon>Nyssaceae</taxon>
        <taxon>Nyssa</taxon>
    </lineage>
</organism>
<dbReference type="EMBL" id="CM018037">
    <property type="protein sequence ID" value="KAA8538956.1"/>
    <property type="molecule type" value="Genomic_DNA"/>
</dbReference>
<evidence type="ECO:0000313" key="2">
    <source>
        <dbReference type="Proteomes" id="UP000325577"/>
    </source>
</evidence>
<dbReference type="Proteomes" id="UP000325577">
    <property type="component" value="Linkage Group LG14"/>
</dbReference>
<proteinExistence type="predicted"/>
<accession>A0A5J5B9B0</accession>
<protein>
    <submittedName>
        <fullName evidence="1">Uncharacterized protein</fullName>
    </submittedName>
</protein>
<name>A0A5J5B9B0_9ASTE</name>
<gene>
    <name evidence="1" type="ORF">F0562_025648</name>
</gene>
<sequence>MLVRNTLAIELEERHADWSRMYRLRFGYAVMRYSVGACDFGVIGVVWRSYDCLRSEEDTGMGFVTLRLQILQGWRFK</sequence>
<keyword evidence="2" id="KW-1185">Reference proteome</keyword>
<dbReference type="AlphaFoldDB" id="A0A5J5B9B0"/>